<proteinExistence type="predicted"/>
<comment type="caution">
    <text evidence="1">The sequence shown here is derived from an EMBL/GenBank/DDBJ whole genome shotgun (WGS) entry which is preliminary data.</text>
</comment>
<name>A0A8X6HHX0_TRICU</name>
<evidence type="ECO:0000313" key="1">
    <source>
        <dbReference type="EMBL" id="GFR24107.1"/>
    </source>
</evidence>
<organism evidence="1 2">
    <name type="scientific">Trichonephila clavata</name>
    <name type="common">Joro spider</name>
    <name type="synonym">Nephila clavata</name>
    <dbReference type="NCBI Taxonomy" id="2740835"/>
    <lineage>
        <taxon>Eukaryota</taxon>
        <taxon>Metazoa</taxon>
        <taxon>Ecdysozoa</taxon>
        <taxon>Arthropoda</taxon>
        <taxon>Chelicerata</taxon>
        <taxon>Arachnida</taxon>
        <taxon>Araneae</taxon>
        <taxon>Araneomorphae</taxon>
        <taxon>Entelegynae</taxon>
        <taxon>Araneoidea</taxon>
        <taxon>Nephilidae</taxon>
        <taxon>Trichonephila</taxon>
    </lineage>
</organism>
<dbReference type="Proteomes" id="UP000887116">
    <property type="component" value="Unassembled WGS sequence"/>
</dbReference>
<dbReference type="AlphaFoldDB" id="A0A8X6HHX0"/>
<dbReference type="OrthoDB" id="6417774at2759"/>
<reference evidence="1" key="1">
    <citation type="submission" date="2020-07" db="EMBL/GenBank/DDBJ databases">
        <title>Multicomponent nature underlies the extraordinary mechanical properties of spider dragline silk.</title>
        <authorList>
            <person name="Kono N."/>
            <person name="Nakamura H."/>
            <person name="Mori M."/>
            <person name="Yoshida Y."/>
            <person name="Ohtoshi R."/>
            <person name="Malay A.D."/>
            <person name="Moran D.A.P."/>
            <person name="Tomita M."/>
            <person name="Numata K."/>
            <person name="Arakawa K."/>
        </authorList>
    </citation>
    <scope>NUCLEOTIDE SEQUENCE</scope>
</reference>
<keyword evidence="2" id="KW-1185">Reference proteome</keyword>
<evidence type="ECO:0000313" key="2">
    <source>
        <dbReference type="Proteomes" id="UP000887116"/>
    </source>
</evidence>
<gene>
    <name evidence="1" type="ORF">TNCT_710281</name>
</gene>
<sequence length="116" mass="13529">MRKGFVFRLTSRTESKHKTVLSLLKLIPSGDIKAESIELKYLLSEHSYLPIDADFTVIEAYAKKLYIYNPRDWCHIMQNSKRKNPFCAVEMNRQDFLSTKALGKMLLTTEKNKQVD</sequence>
<dbReference type="EMBL" id="BMAO01028391">
    <property type="protein sequence ID" value="GFR24107.1"/>
    <property type="molecule type" value="Genomic_DNA"/>
</dbReference>
<accession>A0A8X6HHX0</accession>
<protein>
    <submittedName>
        <fullName evidence="1">Uncharacterized protein</fullName>
    </submittedName>
</protein>